<name>A0ABN8I502_9NEOP</name>
<gene>
    <name evidence="1" type="ORF">IPOD504_LOCUS4057</name>
</gene>
<protein>
    <submittedName>
        <fullName evidence="1">Uncharacterized protein</fullName>
    </submittedName>
</protein>
<evidence type="ECO:0000313" key="1">
    <source>
        <dbReference type="EMBL" id="CAH2042742.1"/>
    </source>
</evidence>
<reference evidence="1" key="1">
    <citation type="submission" date="2022-03" db="EMBL/GenBank/DDBJ databases">
        <authorList>
            <person name="Martin H S."/>
        </authorList>
    </citation>
    <scope>NUCLEOTIDE SEQUENCE</scope>
</reference>
<accession>A0ABN8I502</accession>
<sequence length="101" mass="11919">MLQKYSRQHSIDFDVNTYRRAKLKFHVVARCALEFALLPLQWREAWAGQIAPRPGIYTRSQLTTALRGCKRICVISAPGGNIILCESIYYWFRFRVERRKI</sequence>
<feature type="non-terminal residue" evidence="1">
    <location>
        <position position="101"/>
    </location>
</feature>
<proteinExistence type="predicted"/>
<dbReference type="EMBL" id="OW152826">
    <property type="protein sequence ID" value="CAH2042742.1"/>
    <property type="molecule type" value="Genomic_DNA"/>
</dbReference>
<organism evidence="1 2">
    <name type="scientific">Iphiclides podalirius</name>
    <name type="common">scarce swallowtail</name>
    <dbReference type="NCBI Taxonomy" id="110791"/>
    <lineage>
        <taxon>Eukaryota</taxon>
        <taxon>Metazoa</taxon>
        <taxon>Ecdysozoa</taxon>
        <taxon>Arthropoda</taxon>
        <taxon>Hexapoda</taxon>
        <taxon>Insecta</taxon>
        <taxon>Pterygota</taxon>
        <taxon>Neoptera</taxon>
        <taxon>Endopterygota</taxon>
        <taxon>Lepidoptera</taxon>
        <taxon>Glossata</taxon>
        <taxon>Ditrysia</taxon>
        <taxon>Papilionoidea</taxon>
        <taxon>Papilionidae</taxon>
        <taxon>Papilioninae</taxon>
        <taxon>Iphiclides</taxon>
    </lineage>
</organism>
<keyword evidence="2" id="KW-1185">Reference proteome</keyword>
<dbReference type="Proteomes" id="UP000837857">
    <property type="component" value="Chromosome 14"/>
</dbReference>
<evidence type="ECO:0000313" key="2">
    <source>
        <dbReference type="Proteomes" id="UP000837857"/>
    </source>
</evidence>